<keyword evidence="2" id="KW-1185">Reference proteome</keyword>
<protein>
    <submittedName>
        <fullName evidence="1">Uncharacterized protein</fullName>
    </submittedName>
</protein>
<comment type="caution">
    <text evidence="1">The sequence shown here is derived from an EMBL/GenBank/DDBJ whole genome shotgun (WGS) entry which is preliminary data.</text>
</comment>
<dbReference type="Proteomes" id="UP001499854">
    <property type="component" value="Unassembled WGS sequence"/>
</dbReference>
<name>A0ABN2QT17_9ACTN</name>
<gene>
    <name evidence="1" type="ORF">GCM10009838_11990</name>
</gene>
<accession>A0ABN2QT17</accession>
<evidence type="ECO:0000313" key="1">
    <source>
        <dbReference type="EMBL" id="GAA1957575.1"/>
    </source>
</evidence>
<evidence type="ECO:0000313" key="2">
    <source>
        <dbReference type="Proteomes" id="UP001499854"/>
    </source>
</evidence>
<organism evidence="1 2">
    <name type="scientific">Catenulispora subtropica</name>
    <dbReference type="NCBI Taxonomy" id="450798"/>
    <lineage>
        <taxon>Bacteria</taxon>
        <taxon>Bacillati</taxon>
        <taxon>Actinomycetota</taxon>
        <taxon>Actinomycetes</taxon>
        <taxon>Catenulisporales</taxon>
        <taxon>Catenulisporaceae</taxon>
        <taxon>Catenulispora</taxon>
    </lineage>
</organism>
<dbReference type="EMBL" id="BAAAQM010000004">
    <property type="protein sequence ID" value="GAA1957575.1"/>
    <property type="molecule type" value="Genomic_DNA"/>
</dbReference>
<reference evidence="1 2" key="1">
    <citation type="journal article" date="2019" name="Int. J. Syst. Evol. Microbiol.">
        <title>The Global Catalogue of Microorganisms (GCM) 10K type strain sequencing project: providing services to taxonomists for standard genome sequencing and annotation.</title>
        <authorList>
            <consortium name="The Broad Institute Genomics Platform"/>
            <consortium name="The Broad Institute Genome Sequencing Center for Infectious Disease"/>
            <person name="Wu L."/>
            <person name="Ma J."/>
        </authorList>
    </citation>
    <scope>NUCLEOTIDE SEQUENCE [LARGE SCALE GENOMIC DNA]</scope>
    <source>
        <strain evidence="1 2">JCM 16013</strain>
    </source>
</reference>
<sequence length="64" mass="6462">MFRVTGLLGAVAASEVGAALVLVLLPGAPHADKIGTAAVPAAMERSTARRETVSLRTDIGVSFA</sequence>
<proteinExistence type="predicted"/>